<evidence type="ECO:0000256" key="1">
    <source>
        <dbReference type="SAM" id="SignalP"/>
    </source>
</evidence>
<dbReference type="AlphaFoldDB" id="A0A501WSB6"/>
<dbReference type="Proteomes" id="UP000315901">
    <property type="component" value="Unassembled WGS sequence"/>
</dbReference>
<dbReference type="InterPro" id="IPR036249">
    <property type="entry name" value="Thioredoxin-like_sf"/>
</dbReference>
<evidence type="ECO:0000313" key="2">
    <source>
        <dbReference type="EMBL" id="TPE51250.1"/>
    </source>
</evidence>
<proteinExistence type="predicted"/>
<dbReference type="RefSeq" id="WP_140588726.1">
    <property type="nucleotide sequence ID" value="NZ_VFRR01000016.1"/>
</dbReference>
<reference evidence="2 3" key="1">
    <citation type="submission" date="2019-06" db="EMBL/GenBank/DDBJ databases">
        <title>A novel bacterium of genus Marinomonas, isolated from coastal sand.</title>
        <authorList>
            <person name="Huang H."/>
            <person name="Mo K."/>
            <person name="Hu Y."/>
        </authorList>
    </citation>
    <scope>NUCLEOTIDE SEQUENCE [LARGE SCALE GENOMIC DNA]</scope>
    <source>
        <strain evidence="2 3">HB171799</strain>
    </source>
</reference>
<evidence type="ECO:0000313" key="3">
    <source>
        <dbReference type="Proteomes" id="UP000315901"/>
    </source>
</evidence>
<protein>
    <submittedName>
        <fullName evidence="2">DUF411 domain-containing protein</fullName>
    </submittedName>
</protein>
<organism evidence="2 3">
    <name type="scientific">Maribrevibacterium harenarium</name>
    <dbReference type="NCBI Taxonomy" id="2589817"/>
    <lineage>
        <taxon>Bacteria</taxon>
        <taxon>Pseudomonadati</taxon>
        <taxon>Pseudomonadota</taxon>
        <taxon>Gammaproteobacteria</taxon>
        <taxon>Oceanospirillales</taxon>
        <taxon>Oceanospirillaceae</taxon>
        <taxon>Maribrevibacterium</taxon>
    </lineage>
</organism>
<gene>
    <name evidence="2" type="ORF">FJM67_09405</name>
</gene>
<dbReference type="Pfam" id="PF04214">
    <property type="entry name" value="DUF411"/>
    <property type="match status" value="1"/>
</dbReference>
<keyword evidence="3" id="KW-1185">Reference proteome</keyword>
<feature type="chain" id="PRO_5021318719" evidence="1">
    <location>
        <begin position="20"/>
        <end position="152"/>
    </location>
</feature>
<dbReference type="SUPFAM" id="SSF52833">
    <property type="entry name" value="Thioredoxin-like"/>
    <property type="match status" value="1"/>
</dbReference>
<name>A0A501WSB6_9GAMM</name>
<dbReference type="InterPro" id="IPR007332">
    <property type="entry name" value="DUF411"/>
</dbReference>
<comment type="caution">
    <text evidence="2">The sequence shown here is derived from an EMBL/GenBank/DDBJ whole genome shotgun (WGS) entry which is preliminary data.</text>
</comment>
<sequence>MKKISFLATAMLVSQLTHAAEVTLDVYKSPTCGCCTGWVKHIEDQGMVGVVHHPMNLTAVKDQFAIPANMRSCHTAVTKDGYIFEGHIPAKFIQAFLDQPPTKAKGLIVPAMPVGSPGMEYNNQFMAYKVLQLNRDGSVEVYAEVNTPNGQI</sequence>
<feature type="signal peptide" evidence="1">
    <location>
        <begin position="1"/>
        <end position="19"/>
    </location>
</feature>
<keyword evidence="1" id="KW-0732">Signal</keyword>
<dbReference type="EMBL" id="VFRR01000016">
    <property type="protein sequence ID" value="TPE51250.1"/>
    <property type="molecule type" value="Genomic_DNA"/>
</dbReference>
<accession>A0A501WSB6</accession>
<dbReference type="OrthoDB" id="14727at2"/>